<dbReference type="Proteomes" id="UP001550348">
    <property type="component" value="Unassembled WGS sequence"/>
</dbReference>
<keyword evidence="2" id="KW-1185">Reference proteome</keyword>
<reference evidence="1 2" key="1">
    <citation type="submission" date="2024-06" db="EMBL/GenBank/DDBJ databases">
        <title>The Natural Products Discovery Center: Release of the First 8490 Sequenced Strains for Exploring Actinobacteria Biosynthetic Diversity.</title>
        <authorList>
            <person name="Kalkreuter E."/>
            <person name="Kautsar S.A."/>
            <person name="Yang D."/>
            <person name="Bader C.D."/>
            <person name="Teijaro C.N."/>
            <person name="Fluegel L."/>
            <person name="Davis C.M."/>
            <person name="Simpson J.R."/>
            <person name="Lauterbach L."/>
            <person name="Steele A.D."/>
            <person name="Gui C."/>
            <person name="Meng S."/>
            <person name="Li G."/>
            <person name="Viehrig K."/>
            <person name="Ye F."/>
            <person name="Su P."/>
            <person name="Kiefer A.F."/>
            <person name="Nichols A."/>
            <person name="Cepeda A.J."/>
            <person name="Yan W."/>
            <person name="Fan B."/>
            <person name="Jiang Y."/>
            <person name="Adhikari A."/>
            <person name="Zheng C.-J."/>
            <person name="Schuster L."/>
            <person name="Cowan T.M."/>
            <person name="Smanski M.J."/>
            <person name="Chevrette M.G."/>
            <person name="De Carvalho L.P.S."/>
            <person name="Shen B."/>
        </authorList>
    </citation>
    <scope>NUCLEOTIDE SEQUENCE [LARGE SCALE GENOMIC DNA]</scope>
    <source>
        <strain evidence="1 2">NPDC006286</strain>
    </source>
</reference>
<sequence length="170" mass="18009">MLAARRRLPLSAASGGVRFIAVMGRTQAGRALVVAVRKVAEFDQQIIGAPGDDPGGAEAVRGMGEERVMSEDVVRAAEAFARGEVEYDDTAQVELPPAAEAEPMVMRGVRLPVDLDQRVREAAGAAGVKPSTLIREWIEVGLTELENDQPVSLSALRRAIAHATQAGRAA</sequence>
<dbReference type="EMBL" id="JBEXRX010000419">
    <property type="protein sequence ID" value="MEU0157255.1"/>
    <property type="molecule type" value="Genomic_DNA"/>
</dbReference>
<evidence type="ECO:0000313" key="2">
    <source>
        <dbReference type="Proteomes" id="UP001550348"/>
    </source>
</evidence>
<name>A0ABV2VWT4_9ACTN</name>
<organism evidence="1 2">
    <name type="scientific">Micromonospora fulviviridis</name>
    <dbReference type="NCBI Taxonomy" id="47860"/>
    <lineage>
        <taxon>Bacteria</taxon>
        <taxon>Bacillati</taxon>
        <taxon>Actinomycetota</taxon>
        <taxon>Actinomycetes</taxon>
        <taxon>Micromonosporales</taxon>
        <taxon>Micromonosporaceae</taxon>
        <taxon>Micromonospora</taxon>
    </lineage>
</organism>
<evidence type="ECO:0008006" key="3">
    <source>
        <dbReference type="Google" id="ProtNLM"/>
    </source>
</evidence>
<protein>
    <recommendedName>
        <fullName evidence="3">Ribbon-helix-helix protein CopG domain-containing protein</fullName>
    </recommendedName>
</protein>
<dbReference type="RefSeq" id="WP_355668704.1">
    <property type="nucleotide sequence ID" value="NZ_JBEXRX010000419.1"/>
</dbReference>
<accession>A0ABV2VWT4</accession>
<evidence type="ECO:0000313" key="1">
    <source>
        <dbReference type="EMBL" id="MEU0157255.1"/>
    </source>
</evidence>
<comment type="caution">
    <text evidence="1">The sequence shown here is derived from an EMBL/GenBank/DDBJ whole genome shotgun (WGS) entry which is preliminary data.</text>
</comment>
<gene>
    <name evidence="1" type="ORF">ABZ071_36555</name>
</gene>
<proteinExistence type="predicted"/>